<reference evidence="2 3" key="1">
    <citation type="submission" date="2018-03" db="EMBL/GenBank/DDBJ databases">
        <title>Genomic Encyclopedia of Archaeal and Bacterial Type Strains, Phase II (KMG-II): from individual species to whole genera.</title>
        <authorList>
            <person name="Goeker M."/>
        </authorList>
    </citation>
    <scope>NUCLEOTIDE SEQUENCE [LARGE SCALE GENOMIC DNA]</scope>
    <source>
        <strain evidence="2 3">DSM 45601</strain>
    </source>
</reference>
<dbReference type="Pfam" id="PF00903">
    <property type="entry name" value="Glyoxalase"/>
    <property type="match status" value="1"/>
</dbReference>
<evidence type="ECO:0000313" key="3">
    <source>
        <dbReference type="Proteomes" id="UP000237846"/>
    </source>
</evidence>
<keyword evidence="3" id="KW-1185">Reference proteome</keyword>
<dbReference type="AlphaFoldDB" id="A0A2T0QEY4"/>
<accession>A0A2T0QEY4</accession>
<dbReference type="OrthoDB" id="9793039at2"/>
<dbReference type="InterPro" id="IPR037523">
    <property type="entry name" value="VOC_core"/>
</dbReference>
<feature type="domain" description="VOC" evidence="1">
    <location>
        <begin position="135"/>
        <end position="257"/>
    </location>
</feature>
<dbReference type="PANTHER" id="PTHR33993:SF10">
    <property type="entry name" value="CONSERVED PROTEIN"/>
    <property type="match status" value="1"/>
</dbReference>
<sequence length="260" mass="26465">MLTTDYVPGAPNWVDLGTRDVEGAAGFYRALFGWGFRSAGAGGYGFFLLDGRVVAGVGPLDEEGARAGWTLYFHSADVDATAGAVERAGGSVRTGPLDVLAAGRTAACSDPAGARFALWRPGERAGLDAVGAPNTLWWTQLYVLDVPAARDFYRSVFAWETEDLVLVRGAAYTVVAPAGGPGGPHGGIMALTELPAEVSAGLLGWHPYFAVADCDAAVAAAVAHGGTVAIPAETAAGVGRQATLRDPAGALFSVNASAAG</sequence>
<organism evidence="2 3">
    <name type="scientific">Allonocardiopsis opalescens</name>
    <dbReference type="NCBI Taxonomy" id="1144618"/>
    <lineage>
        <taxon>Bacteria</taxon>
        <taxon>Bacillati</taxon>
        <taxon>Actinomycetota</taxon>
        <taxon>Actinomycetes</taxon>
        <taxon>Streptosporangiales</taxon>
        <taxon>Allonocardiopsis</taxon>
    </lineage>
</organism>
<evidence type="ECO:0000259" key="1">
    <source>
        <dbReference type="PROSITE" id="PS51819"/>
    </source>
</evidence>
<dbReference type="InterPro" id="IPR041581">
    <property type="entry name" value="Glyoxalase_6"/>
</dbReference>
<protein>
    <recommendedName>
        <fullName evidence="1">VOC domain-containing protein</fullName>
    </recommendedName>
</protein>
<gene>
    <name evidence="2" type="ORF">CLV72_1011106</name>
</gene>
<name>A0A2T0QEY4_9ACTN</name>
<dbReference type="PANTHER" id="PTHR33993">
    <property type="entry name" value="GLYOXALASE-RELATED"/>
    <property type="match status" value="1"/>
</dbReference>
<dbReference type="Pfam" id="PF18029">
    <property type="entry name" value="Glyoxalase_6"/>
    <property type="match status" value="1"/>
</dbReference>
<dbReference type="InterPro" id="IPR004360">
    <property type="entry name" value="Glyas_Fos-R_dOase_dom"/>
</dbReference>
<dbReference type="RefSeq" id="WP_106240200.1">
    <property type="nucleotide sequence ID" value="NZ_PVZC01000001.1"/>
</dbReference>
<dbReference type="Gene3D" id="3.10.180.10">
    <property type="entry name" value="2,3-Dihydroxybiphenyl 1,2-Dioxygenase, domain 1"/>
    <property type="match status" value="2"/>
</dbReference>
<feature type="domain" description="VOC" evidence="1">
    <location>
        <begin position="10"/>
        <end position="121"/>
    </location>
</feature>
<dbReference type="EMBL" id="PVZC01000001">
    <property type="protein sequence ID" value="PRY02504.1"/>
    <property type="molecule type" value="Genomic_DNA"/>
</dbReference>
<dbReference type="InterPro" id="IPR052164">
    <property type="entry name" value="Anthracycline_SecMetBiosynth"/>
</dbReference>
<comment type="caution">
    <text evidence="2">The sequence shown here is derived from an EMBL/GenBank/DDBJ whole genome shotgun (WGS) entry which is preliminary data.</text>
</comment>
<dbReference type="CDD" id="cd07247">
    <property type="entry name" value="SgaA_N_like"/>
    <property type="match status" value="1"/>
</dbReference>
<evidence type="ECO:0000313" key="2">
    <source>
        <dbReference type="EMBL" id="PRY02504.1"/>
    </source>
</evidence>
<dbReference type="InterPro" id="IPR029068">
    <property type="entry name" value="Glyas_Bleomycin-R_OHBP_Dase"/>
</dbReference>
<dbReference type="Proteomes" id="UP000237846">
    <property type="component" value="Unassembled WGS sequence"/>
</dbReference>
<dbReference type="SUPFAM" id="SSF54593">
    <property type="entry name" value="Glyoxalase/Bleomycin resistance protein/Dihydroxybiphenyl dioxygenase"/>
    <property type="match status" value="2"/>
</dbReference>
<proteinExistence type="predicted"/>
<dbReference type="PROSITE" id="PS51819">
    <property type="entry name" value="VOC"/>
    <property type="match status" value="2"/>
</dbReference>